<dbReference type="EMBL" id="LT629774">
    <property type="protein sequence ID" value="SDS89268.1"/>
    <property type="molecule type" value="Genomic_DNA"/>
</dbReference>
<keyword evidence="1" id="KW-0472">Membrane</keyword>
<dbReference type="STRING" id="1249933.SAMN04489797_2686"/>
<accession>A0A1H1VW84</accession>
<reference evidence="2 3" key="1">
    <citation type="submission" date="2016-10" db="EMBL/GenBank/DDBJ databases">
        <authorList>
            <person name="Varghese N."/>
            <person name="Submissions S."/>
        </authorList>
    </citation>
    <scope>NUCLEOTIDE SEQUENCE [LARGE SCALE GENOMIC DNA]</scope>
    <source>
        <strain evidence="2 3">RHA_55</strain>
    </source>
</reference>
<proteinExistence type="predicted"/>
<gene>
    <name evidence="2" type="ORF">SAMN04489797_2686</name>
</gene>
<dbReference type="AlphaFoldDB" id="A0A1H1VW84"/>
<evidence type="ECO:0000313" key="3">
    <source>
        <dbReference type="Proteomes" id="UP000198963"/>
    </source>
</evidence>
<keyword evidence="1" id="KW-1133">Transmembrane helix</keyword>
<protein>
    <submittedName>
        <fullName evidence="2">Uncharacterized protein</fullName>
    </submittedName>
</protein>
<sequence>MPTYYIKFAPQTNLQAVAKQSKLKQILKIIGGLVVFFTLPTLLLFGFMYLKYNEELPTGQQGAKADLLASKMLDALDEKAYLKTDYLEWTFKGRHHYKWFKSENTCEVHWKDFTVLLDFNQLKNSKVFVANNEYNGIEKQDYITKAEAYFNNDSFWLVAPYKVFDSGVERRLVKTDDGKNALLVTYTSGGTTPGDSYLWHLDASGKPISFKMWVDILPIEGIEATWENWITTASGSQLPTFHKLLFFGIEITDVKGIIL</sequence>
<dbReference type="Proteomes" id="UP000198963">
    <property type="component" value="Chromosome I"/>
</dbReference>
<keyword evidence="1" id="KW-0812">Transmembrane</keyword>
<feature type="transmembrane region" description="Helical" evidence="1">
    <location>
        <begin position="29"/>
        <end position="50"/>
    </location>
</feature>
<evidence type="ECO:0000256" key="1">
    <source>
        <dbReference type="SAM" id="Phobius"/>
    </source>
</evidence>
<name>A0A1H1VW84_9FLAO</name>
<dbReference type="RefSeq" id="WP_244266674.1">
    <property type="nucleotide sequence ID" value="NZ_LT629774.1"/>
</dbReference>
<evidence type="ECO:0000313" key="2">
    <source>
        <dbReference type="EMBL" id="SDS89268.1"/>
    </source>
</evidence>
<organism evidence="2 3">
    <name type="scientific">Winogradskyella sediminis</name>
    <dbReference type="NCBI Taxonomy" id="1382466"/>
    <lineage>
        <taxon>Bacteria</taxon>
        <taxon>Pseudomonadati</taxon>
        <taxon>Bacteroidota</taxon>
        <taxon>Flavobacteriia</taxon>
        <taxon>Flavobacteriales</taxon>
        <taxon>Flavobacteriaceae</taxon>
        <taxon>Winogradskyella</taxon>
    </lineage>
</organism>
<keyword evidence="3" id="KW-1185">Reference proteome</keyword>